<evidence type="ECO:0000313" key="1">
    <source>
        <dbReference type="EMBL" id="KAJ8037611.1"/>
    </source>
</evidence>
<sequence length="70" mass="7643">MLSRPCHGFGLLDTPPSGAFPLLGKSWRHPWLCGICPLSCETMQMADFHKDITGSANQSWNASHNCVTPS</sequence>
<dbReference type="EMBL" id="JAIZAY010000008">
    <property type="protein sequence ID" value="KAJ8037611.1"/>
    <property type="molecule type" value="Genomic_DNA"/>
</dbReference>
<proteinExistence type="predicted"/>
<gene>
    <name evidence="1" type="ORF">HOLleu_18468</name>
</gene>
<organism evidence="1 2">
    <name type="scientific">Holothuria leucospilota</name>
    <name type="common">Black long sea cucumber</name>
    <name type="synonym">Mertensiothuria leucospilota</name>
    <dbReference type="NCBI Taxonomy" id="206669"/>
    <lineage>
        <taxon>Eukaryota</taxon>
        <taxon>Metazoa</taxon>
        <taxon>Echinodermata</taxon>
        <taxon>Eleutherozoa</taxon>
        <taxon>Echinozoa</taxon>
        <taxon>Holothuroidea</taxon>
        <taxon>Aspidochirotacea</taxon>
        <taxon>Aspidochirotida</taxon>
        <taxon>Holothuriidae</taxon>
        <taxon>Holothuria</taxon>
    </lineage>
</organism>
<reference evidence="1" key="1">
    <citation type="submission" date="2021-10" db="EMBL/GenBank/DDBJ databases">
        <title>Tropical sea cucumber genome reveals ecological adaptation and Cuvierian tubules defense mechanism.</title>
        <authorList>
            <person name="Chen T."/>
        </authorList>
    </citation>
    <scope>NUCLEOTIDE SEQUENCE</scope>
    <source>
        <strain evidence="1">Nanhai2018</strain>
        <tissue evidence="1">Muscle</tissue>
    </source>
</reference>
<name>A0A9Q1C452_HOLLE</name>
<comment type="caution">
    <text evidence="1">The sequence shown here is derived from an EMBL/GenBank/DDBJ whole genome shotgun (WGS) entry which is preliminary data.</text>
</comment>
<protein>
    <submittedName>
        <fullName evidence="1">Uncharacterized protein</fullName>
    </submittedName>
</protein>
<evidence type="ECO:0000313" key="2">
    <source>
        <dbReference type="Proteomes" id="UP001152320"/>
    </source>
</evidence>
<keyword evidence="2" id="KW-1185">Reference proteome</keyword>
<accession>A0A9Q1C452</accession>
<dbReference type="Proteomes" id="UP001152320">
    <property type="component" value="Chromosome 8"/>
</dbReference>
<dbReference type="AlphaFoldDB" id="A0A9Q1C452"/>